<keyword evidence="3" id="KW-1185">Reference proteome</keyword>
<feature type="transmembrane region" description="Helical" evidence="1">
    <location>
        <begin position="196"/>
        <end position="218"/>
    </location>
</feature>
<dbReference type="EMBL" id="KK583223">
    <property type="protein sequence ID" value="KDO26631.1"/>
    <property type="molecule type" value="Genomic_DNA"/>
</dbReference>
<dbReference type="VEuPathDB" id="FungiDB:SPRG_08035"/>
<proteinExistence type="predicted"/>
<dbReference type="OrthoDB" id="74199at2759"/>
<keyword evidence="1" id="KW-0472">Membrane</keyword>
<feature type="transmembrane region" description="Helical" evidence="1">
    <location>
        <begin position="154"/>
        <end position="176"/>
    </location>
</feature>
<dbReference type="KEGG" id="spar:SPRG_08035"/>
<feature type="transmembrane region" description="Helical" evidence="1">
    <location>
        <begin position="230"/>
        <end position="251"/>
    </location>
</feature>
<accession>A0A067CJB2</accession>
<dbReference type="AlphaFoldDB" id="A0A067CJB2"/>
<dbReference type="RefSeq" id="XP_012202770.1">
    <property type="nucleotide sequence ID" value="XM_012347380.1"/>
</dbReference>
<feature type="transmembrane region" description="Helical" evidence="1">
    <location>
        <begin position="20"/>
        <end position="43"/>
    </location>
</feature>
<feature type="transmembrane region" description="Helical" evidence="1">
    <location>
        <begin position="263"/>
        <end position="281"/>
    </location>
</feature>
<evidence type="ECO:0000256" key="1">
    <source>
        <dbReference type="SAM" id="Phobius"/>
    </source>
</evidence>
<reference evidence="2 3" key="1">
    <citation type="journal article" date="2013" name="PLoS Genet.">
        <title>Distinctive expansion of potential virulence genes in the genome of the oomycete fish pathogen Saprolegnia parasitica.</title>
        <authorList>
            <person name="Jiang R.H."/>
            <person name="de Bruijn I."/>
            <person name="Haas B.J."/>
            <person name="Belmonte R."/>
            <person name="Lobach L."/>
            <person name="Christie J."/>
            <person name="van den Ackerveken G."/>
            <person name="Bottin A."/>
            <person name="Bulone V."/>
            <person name="Diaz-Moreno S.M."/>
            <person name="Dumas B."/>
            <person name="Fan L."/>
            <person name="Gaulin E."/>
            <person name="Govers F."/>
            <person name="Grenville-Briggs L.J."/>
            <person name="Horner N.R."/>
            <person name="Levin J.Z."/>
            <person name="Mammella M."/>
            <person name="Meijer H.J."/>
            <person name="Morris P."/>
            <person name="Nusbaum C."/>
            <person name="Oome S."/>
            <person name="Phillips A.J."/>
            <person name="van Rooyen D."/>
            <person name="Rzeszutek E."/>
            <person name="Saraiva M."/>
            <person name="Secombes C.J."/>
            <person name="Seidl M.F."/>
            <person name="Snel B."/>
            <person name="Stassen J.H."/>
            <person name="Sykes S."/>
            <person name="Tripathy S."/>
            <person name="van den Berg H."/>
            <person name="Vega-Arreguin J.C."/>
            <person name="Wawra S."/>
            <person name="Young S.K."/>
            <person name="Zeng Q."/>
            <person name="Dieguez-Uribeondo J."/>
            <person name="Russ C."/>
            <person name="Tyler B.M."/>
            <person name="van West P."/>
        </authorList>
    </citation>
    <scope>NUCLEOTIDE SEQUENCE [LARGE SCALE GENOMIC DNA]</scope>
    <source>
        <strain evidence="2 3">CBS 223.65</strain>
    </source>
</reference>
<keyword evidence="1" id="KW-0812">Transmembrane</keyword>
<evidence type="ECO:0000313" key="2">
    <source>
        <dbReference type="EMBL" id="KDO26631.1"/>
    </source>
</evidence>
<sequence>MNTSGSGPNCGPFASSSYNMPISVVCVHFIAGLYIPLFLVLFVRRRHLPSVRQTNPAHVVVISTFGGIYCLGTPGALLIYDVWPISIGAYALVATASFLWTMFAAFSSDVVLVCTYFQSKWTVDMHTNMQSSVPSHHFVARCKLLQRVLAPRPLLALSIVLHILWTLPYLLHILLSAEPSFWRIKTSWSAPLAADLVHVTVLQCAFLLAGTTFLGYLLGSVNEAFALRRVYVSAARGIAACFVGYLVAALVVPSTKETLRTTLATSITHMAVHVVVLPLLVRPVLRSRHEAVLALAPAHFRDKESWEAINADLLALFLATPDGAATYLAFTQVQLLPVAWLLAYRDIKSRVATPQALYDAYLQTDSVLCMRAFVPEAIRGELDMTFARNVLASKSDDLYVMYDPLVTRLLQALVLHTLPQLLDHPLGHVWHAFVETYGGQFSADDLLLNGAGYLGPFGVRRPLGTIHSQATYVSSRFSSRRQSRYTSSRVSMAN</sequence>
<protein>
    <recommendedName>
        <fullName evidence="4">RGS domain-containing protein</fullName>
    </recommendedName>
</protein>
<feature type="transmembrane region" description="Helical" evidence="1">
    <location>
        <begin position="92"/>
        <end position="117"/>
    </location>
</feature>
<name>A0A067CJB2_SAPPC</name>
<evidence type="ECO:0000313" key="3">
    <source>
        <dbReference type="Proteomes" id="UP000030745"/>
    </source>
</evidence>
<dbReference type="Proteomes" id="UP000030745">
    <property type="component" value="Unassembled WGS sequence"/>
</dbReference>
<gene>
    <name evidence="2" type="ORF">SPRG_08035</name>
</gene>
<feature type="transmembrane region" description="Helical" evidence="1">
    <location>
        <begin position="55"/>
        <end position="80"/>
    </location>
</feature>
<keyword evidence="1" id="KW-1133">Transmembrane helix</keyword>
<organism evidence="2 3">
    <name type="scientific">Saprolegnia parasitica (strain CBS 223.65)</name>
    <dbReference type="NCBI Taxonomy" id="695850"/>
    <lineage>
        <taxon>Eukaryota</taxon>
        <taxon>Sar</taxon>
        <taxon>Stramenopiles</taxon>
        <taxon>Oomycota</taxon>
        <taxon>Saprolegniomycetes</taxon>
        <taxon>Saprolegniales</taxon>
        <taxon>Saprolegniaceae</taxon>
        <taxon>Saprolegnia</taxon>
    </lineage>
</organism>
<evidence type="ECO:0008006" key="4">
    <source>
        <dbReference type="Google" id="ProtNLM"/>
    </source>
</evidence>
<dbReference type="GeneID" id="24130278"/>
<dbReference type="OMA" id="WEAINAD"/>